<dbReference type="Proteomes" id="UP000076848">
    <property type="component" value="Unassembled WGS sequence"/>
</dbReference>
<dbReference type="EMBL" id="FKIF01000009">
    <property type="protein sequence ID" value="SAI73947.1"/>
    <property type="molecule type" value="Genomic_DNA"/>
</dbReference>
<dbReference type="OrthoDB" id="8636852at2"/>
<evidence type="ECO:0008006" key="4">
    <source>
        <dbReference type="Google" id="ProtNLM"/>
    </source>
</evidence>
<proteinExistence type="predicted"/>
<evidence type="ECO:0000313" key="2">
    <source>
        <dbReference type="EMBL" id="SAI73947.1"/>
    </source>
</evidence>
<keyword evidence="1" id="KW-0732">Signal</keyword>
<evidence type="ECO:0000256" key="1">
    <source>
        <dbReference type="SAM" id="SignalP"/>
    </source>
</evidence>
<feature type="chain" id="PRO_5007616554" description="Lipoprotein" evidence="1">
    <location>
        <begin position="22"/>
        <end position="128"/>
    </location>
</feature>
<name>A0A157SU27_9BORD</name>
<dbReference type="STRING" id="288768.SAMEA3906486_04944"/>
<dbReference type="PROSITE" id="PS51257">
    <property type="entry name" value="PROKAR_LIPOPROTEIN"/>
    <property type="match status" value="1"/>
</dbReference>
<organism evidence="2 3">
    <name type="scientific">Bordetella ansorpii</name>
    <dbReference type="NCBI Taxonomy" id="288768"/>
    <lineage>
        <taxon>Bacteria</taxon>
        <taxon>Pseudomonadati</taxon>
        <taxon>Pseudomonadota</taxon>
        <taxon>Betaproteobacteria</taxon>
        <taxon>Burkholderiales</taxon>
        <taxon>Alcaligenaceae</taxon>
        <taxon>Bordetella</taxon>
    </lineage>
</organism>
<protein>
    <recommendedName>
        <fullName evidence="4">Lipoprotein</fullName>
    </recommendedName>
</protein>
<gene>
    <name evidence="2" type="ORF">SAMEA3906486_04944</name>
</gene>
<feature type="signal peptide" evidence="1">
    <location>
        <begin position="1"/>
        <end position="21"/>
    </location>
</feature>
<sequence length="128" mass="13981">MFRTFLAAAGLALLAGCAANGGPKTAGDLQSTKPVLYLSIRSAEQVYACVEPTVDDWGSVADVVRFPAEQRADITVYEDRFPQPRQDYYLVRIEPTPGGSATRFFNNGMNHPRVPAEKVEDVLRGCTT</sequence>
<evidence type="ECO:0000313" key="3">
    <source>
        <dbReference type="Proteomes" id="UP000076848"/>
    </source>
</evidence>
<dbReference type="AlphaFoldDB" id="A0A157SU27"/>
<keyword evidence="3" id="KW-1185">Reference proteome</keyword>
<reference evidence="2 3" key="1">
    <citation type="submission" date="2016-04" db="EMBL/GenBank/DDBJ databases">
        <authorList>
            <consortium name="Pathogen Informatics"/>
        </authorList>
    </citation>
    <scope>NUCLEOTIDE SEQUENCE [LARGE SCALE GENOMIC DNA]</scope>
    <source>
        <strain evidence="2 3">H050680373</strain>
    </source>
</reference>
<accession>A0A157SU27</accession>
<dbReference type="RefSeq" id="WP_066133051.1">
    <property type="nucleotide sequence ID" value="NZ_FKIF01000009.1"/>
</dbReference>